<feature type="compositionally biased region" description="Acidic residues" evidence="1">
    <location>
        <begin position="1"/>
        <end position="20"/>
    </location>
</feature>
<evidence type="ECO:0000313" key="4">
    <source>
        <dbReference type="Proteomes" id="UP000197138"/>
    </source>
</evidence>
<evidence type="ECO:0000256" key="1">
    <source>
        <dbReference type="SAM" id="MobiDB-lite"/>
    </source>
</evidence>
<dbReference type="Proteomes" id="UP000197138">
    <property type="component" value="Unassembled WGS sequence"/>
</dbReference>
<sequence>MDTKGDEEDGGEAEEDDGVDEDGRTAGLHVAELHHPPLPRQLKQQPRAQQHEQHHRYNHRSPVRHLSISLPLRFLLASLLLFYTACVLCSVFLSYRIYIEV</sequence>
<proteinExistence type="predicted"/>
<feature type="region of interest" description="Disordered" evidence="1">
    <location>
        <begin position="1"/>
        <end position="60"/>
    </location>
</feature>
<protein>
    <submittedName>
        <fullName evidence="3">Uncharacterized protein</fullName>
    </submittedName>
</protein>
<name>A0A218WV39_PUNGR</name>
<dbReference type="EMBL" id="MTKT01003224">
    <property type="protein sequence ID" value="OWM76220.1"/>
    <property type="molecule type" value="Genomic_DNA"/>
</dbReference>
<gene>
    <name evidence="3" type="ORF">CDL15_Pgr009866</name>
</gene>
<reference evidence="4" key="1">
    <citation type="journal article" date="2017" name="Plant J.">
        <title>The pomegranate (Punica granatum L.) genome and the genomics of punicalagin biosynthesis.</title>
        <authorList>
            <person name="Qin G."/>
            <person name="Xu C."/>
            <person name="Ming R."/>
            <person name="Tang H."/>
            <person name="Guyot R."/>
            <person name="Kramer E.M."/>
            <person name="Hu Y."/>
            <person name="Yi X."/>
            <person name="Qi Y."/>
            <person name="Xu X."/>
            <person name="Gao Z."/>
            <person name="Pan H."/>
            <person name="Jian J."/>
            <person name="Tian Y."/>
            <person name="Yue Z."/>
            <person name="Xu Y."/>
        </authorList>
    </citation>
    <scope>NUCLEOTIDE SEQUENCE [LARGE SCALE GENOMIC DNA]</scope>
    <source>
        <strain evidence="4">cv. Dabenzi</strain>
    </source>
</reference>
<evidence type="ECO:0000313" key="3">
    <source>
        <dbReference type="EMBL" id="OWM76220.1"/>
    </source>
</evidence>
<comment type="caution">
    <text evidence="3">The sequence shown here is derived from an EMBL/GenBank/DDBJ whole genome shotgun (WGS) entry which is preliminary data.</text>
</comment>
<keyword evidence="2" id="KW-1133">Transmembrane helix</keyword>
<evidence type="ECO:0000256" key="2">
    <source>
        <dbReference type="SAM" id="Phobius"/>
    </source>
</evidence>
<keyword evidence="2" id="KW-0812">Transmembrane</keyword>
<organism evidence="3 4">
    <name type="scientific">Punica granatum</name>
    <name type="common">Pomegranate</name>
    <dbReference type="NCBI Taxonomy" id="22663"/>
    <lineage>
        <taxon>Eukaryota</taxon>
        <taxon>Viridiplantae</taxon>
        <taxon>Streptophyta</taxon>
        <taxon>Embryophyta</taxon>
        <taxon>Tracheophyta</taxon>
        <taxon>Spermatophyta</taxon>
        <taxon>Magnoliopsida</taxon>
        <taxon>eudicotyledons</taxon>
        <taxon>Gunneridae</taxon>
        <taxon>Pentapetalae</taxon>
        <taxon>rosids</taxon>
        <taxon>malvids</taxon>
        <taxon>Myrtales</taxon>
        <taxon>Lythraceae</taxon>
        <taxon>Punica</taxon>
    </lineage>
</organism>
<dbReference type="AlphaFoldDB" id="A0A218WV39"/>
<accession>A0A218WV39</accession>
<feature type="transmembrane region" description="Helical" evidence="2">
    <location>
        <begin position="74"/>
        <end position="98"/>
    </location>
</feature>
<keyword evidence="2" id="KW-0472">Membrane</keyword>